<keyword evidence="2" id="KW-0813">Transport</keyword>
<comment type="similarity">
    <text evidence="1">Belongs to the ABC transporter superfamily.</text>
</comment>
<feature type="domain" description="ABC transporter" evidence="5">
    <location>
        <begin position="7"/>
        <end position="232"/>
    </location>
</feature>
<dbReference type="Proteomes" id="UP000232230">
    <property type="component" value="Chromosome"/>
</dbReference>
<dbReference type="PANTHER" id="PTHR42711">
    <property type="entry name" value="ABC TRANSPORTER ATP-BINDING PROTEIN"/>
    <property type="match status" value="1"/>
</dbReference>
<accession>A0A2K8NYX8</accession>
<evidence type="ECO:0000256" key="3">
    <source>
        <dbReference type="ARBA" id="ARBA00022741"/>
    </source>
</evidence>
<keyword evidence="3" id="KW-0547">Nucleotide-binding</keyword>
<evidence type="ECO:0000259" key="5">
    <source>
        <dbReference type="PROSITE" id="PS50893"/>
    </source>
</evidence>
<dbReference type="PROSITE" id="PS00211">
    <property type="entry name" value="ABC_TRANSPORTER_1"/>
    <property type="match status" value="1"/>
</dbReference>
<reference evidence="6 7" key="1">
    <citation type="submission" date="2017-11" db="EMBL/GenBank/DDBJ databases">
        <title>Genome sequence of Entomoplasma somnilux PYAN-1 (ATCC 49194).</title>
        <authorList>
            <person name="Lo W.-S."/>
            <person name="Gasparich G.E."/>
            <person name="Kuo C.-H."/>
        </authorList>
    </citation>
    <scope>NUCLEOTIDE SEQUENCE [LARGE SCALE GENOMIC DNA]</scope>
    <source>
        <strain evidence="6 7">PYAN-1</strain>
    </source>
</reference>
<dbReference type="SMART" id="SM00382">
    <property type="entry name" value="AAA"/>
    <property type="match status" value="1"/>
</dbReference>
<dbReference type="InterPro" id="IPR027417">
    <property type="entry name" value="P-loop_NTPase"/>
</dbReference>
<keyword evidence="7" id="KW-1185">Reference proteome</keyword>
<evidence type="ECO:0000313" key="6">
    <source>
        <dbReference type="EMBL" id="ATZ18418.1"/>
    </source>
</evidence>
<dbReference type="InterPro" id="IPR003439">
    <property type="entry name" value="ABC_transporter-like_ATP-bd"/>
</dbReference>
<evidence type="ECO:0000313" key="7">
    <source>
        <dbReference type="Proteomes" id="UP000232230"/>
    </source>
</evidence>
<sequence>MENTNLINLNGITKEYSPGVGCFDIKIKAKSGEVFGFIGPNGAGKTTVIRQMVGFIKSDKGTGTILGLDIWSDTKNIMRDLGYIAGEVSLPEDITGWKYLKSIAGIRKNVEWSYVEKLIKYFEFDPKKKIKKMSKGMKQKVAIITAFMHKPKIMILDEPTSGLDPLMQEKFNTLILNAKKEGATIFMSSHIFGEIDNTCDRVAVIKKGTIVSEINMVEMKNDADRIYSLSFSTKESFEKAKLKKWVIQKEDIITKTMTIKISKKNVNAFLSEISEMDLSSFKEIPFSLEAHFMKFYGEETKFND</sequence>
<dbReference type="InterPro" id="IPR050763">
    <property type="entry name" value="ABC_transporter_ATP-binding"/>
</dbReference>
<evidence type="ECO:0000256" key="1">
    <source>
        <dbReference type="ARBA" id="ARBA00005417"/>
    </source>
</evidence>
<dbReference type="EMBL" id="CP024965">
    <property type="protein sequence ID" value="ATZ18418.1"/>
    <property type="molecule type" value="Genomic_DNA"/>
</dbReference>
<dbReference type="PANTHER" id="PTHR42711:SF5">
    <property type="entry name" value="ABC TRANSPORTER ATP-BINDING PROTEIN NATA"/>
    <property type="match status" value="1"/>
</dbReference>
<keyword evidence="4 6" id="KW-0067">ATP-binding</keyword>
<protein>
    <submittedName>
        <fullName evidence="6">ABC transporter ATP-binding protein</fullName>
    </submittedName>
</protein>
<dbReference type="Pfam" id="PF00005">
    <property type="entry name" value="ABC_tran"/>
    <property type="match status" value="1"/>
</dbReference>
<dbReference type="CDD" id="cd03230">
    <property type="entry name" value="ABC_DR_subfamily_A"/>
    <property type="match status" value="1"/>
</dbReference>
<proteinExistence type="inferred from homology"/>
<dbReference type="Gene3D" id="3.40.50.300">
    <property type="entry name" value="P-loop containing nucleotide triphosphate hydrolases"/>
    <property type="match status" value="1"/>
</dbReference>
<name>A0A2K8NYX8_9MOLU</name>
<organism evidence="6 7">
    <name type="scientific">Williamsoniiplasma somnilux</name>
    <dbReference type="NCBI Taxonomy" id="215578"/>
    <lineage>
        <taxon>Bacteria</taxon>
        <taxon>Bacillati</taxon>
        <taxon>Mycoplasmatota</taxon>
        <taxon>Mollicutes</taxon>
        <taxon>Entomoplasmatales</taxon>
        <taxon>Williamsoniiplasma</taxon>
    </lineage>
</organism>
<dbReference type="InterPro" id="IPR003593">
    <property type="entry name" value="AAA+_ATPase"/>
</dbReference>
<dbReference type="GO" id="GO:0016887">
    <property type="term" value="F:ATP hydrolysis activity"/>
    <property type="evidence" value="ECO:0007669"/>
    <property type="project" value="InterPro"/>
</dbReference>
<dbReference type="KEGG" id="esx:ESOMN_v1c00320"/>
<dbReference type="PROSITE" id="PS50893">
    <property type="entry name" value="ABC_TRANSPORTER_2"/>
    <property type="match status" value="1"/>
</dbReference>
<evidence type="ECO:0000256" key="2">
    <source>
        <dbReference type="ARBA" id="ARBA00022448"/>
    </source>
</evidence>
<gene>
    <name evidence="6" type="ORF">ESOMN_v1c00320</name>
</gene>
<dbReference type="AlphaFoldDB" id="A0A2K8NYX8"/>
<dbReference type="SUPFAM" id="SSF52540">
    <property type="entry name" value="P-loop containing nucleoside triphosphate hydrolases"/>
    <property type="match status" value="1"/>
</dbReference>
<dbReference type="InterPro" id="IPR017871">
    <property type="entry name" value="ABC_transporter-like_CS"/>
</dbReference>
<dbReference type="RefSeq" id="WP_024863654.1">
    <property type="nucleotide sequence ID" value="NZ_CP024965.1"/>
</dbReference>
<evidence type="ECO:0000256" key="4">
    <source>
        <dbReference type="ARBA" id="ARBA00022840"/>
    </source>
</evidence>
<dbReference type="GO" id="GO:0005524">
    <property type="term" value="F:ATP binding"/>
    <property type="evidence" value="ECO:0007669"/>
    <property type="project" value="UniProtKB-KW"/>
</dbReference>